<dbReference type="AlphaFoldDB" id="A0A9R0SJK4"/>
<dbReference type="PROSITE" id="PS50181">
    <property type="entry name" value="FBOX"/>
    <property type="match status" value="1"/>
</dbReference>
<dbReference type="PANTHER" id="PTHR32278:SF108">
    <property type="entry name" value="F-BOX DOMAIN-CONTAINING PROTEIN"/>
    <property type="match status" value="1"/>
</dbReference>
<accession>A0A9R0SJK4</accession>
<evidence type="ECO:0000313" key="2">
    <source>
        <dbReference type="EMBL" id="VAH96484.1"/>
    </source>
</evidence>
<dbReference type="InterPro" id="IPR025886">
    <property type="entry name" value="PP2-like"/>
</dbReference>
<dbReference type="Pfam" id="PF14299">
    <property type="entry name" value="PP2"/>
    <property type="match status" value="1"/>
</dbReference>
<name>A0A9R0SJK4_TRITD</name>
<organism evidence="2 3">
    <name type="scientific">Triticum turgidum subsp. durum</name>
    <name type="common">Durum wheat</name>
    <name type="synonym">Triticum durum</name>
    <dbReference type="NCBI Taxonomy" id="4567"/>
    <lineage>
        <taxon>Eukaryota</taxon>
        <taxon>Viridiplantae</taxon>
        <taxon>Streptophyta</taxon>
        <taxon>Embryophyta</taxon>
        <taxon>Tracheophyta</taxon>
        <taxon>Spermatophyta</taxon>
        <taxon>Magnoliopsida</taxon>
        <taxon>Liliopsida</taxon>
        <taxon>Poales</taxon>
        <taxon>Poaceae</taxon>
        <taxon>BOP clade</taxon>
        <taxon>Pooideae</taxon>
        <taxon>Triticodae</taxon>
        <taxon>Triticeae</taxon>
        <taxon>Triticinae</taxon>
        <taxon>Triticum</taxon>
    </lineage>
</organism>
<protein>
    <recommendedName>
        <fullName evidence="1">F-box domain-containing protein</fullName>
    </recommendedName>
</protein>
<dbReference type="Proteomes" id="UP000324705">
    <property type="component" value="Chromosome 4A"/>
</dbReference>
<dbReference type="EMBL" id="LT934117">
    <property type="protein sequence ID" value="VAH96484.1"/>
    <property type="molecule type" value="Genomic_DNA"/>
</dbReference>
<keyword evidence="3" id="KW-1185">Reference proteome</keyword>
<dbReference type="OMA" id="IVFRYLM"/>
<reference evidence="2 3" key="1">
    <citation type="submission" date="2017-09" db="EMBL/GenBank/DDBJ databases">
        <authorList>
            <consortium name="International Durum Wheat Genome Sequencing Consortium (IDWGSC)"/>
            <person name="Milanesi L."/>
        </authorList>
    </citation>
    <scope>NUCLEOTIDE SEQUENCE [LARGE SCALE GENOMIC DNA]</scope>
    <source>
        <strain evidence="3">cv. Svevo</strain>
    </source>
</reference>
<evidence type="ECO:0000259" key="1">
    <source>
        <dbReference type="PROSITE" id="PS50181"/>
    </source>
</evidence>
<dbReference type="CDD" id="cd22162">
    <property type="entry name" value="F-box_AtSKIP3-like"/>
    <property type="match status" value="1"/>
</dbReference>
<dbReference type="SUPFAM" id="SSF81383">
    <property type="entry name" value="F-box domain"/>
    <property type="match status" value="1"/>
</dbReference>
<dbReference type="Gramene" id="TRITD4Av1G209130.3">
    <property type="protein sequence ID" value="TRITD4Av1G209130.3"/>
    <property type="gene ID" value="TRITD4Av1G209130"/>
</dbReference>
<sequence length="286" mass="32086">MERLPAELVSAAFAGTTPRDAGRAAMVSTAFRAAADSDIVWARFLPPLELLAPEPQSKKDMFLRLLDGPVLLRDRLMGDLRQMLHAVGEESVHRVGPHAAALELDPSLRLHVRARSSHLPIVFRYLMPLLLQPTISIYDNPSYVCHRFSEGAQLNSVTWLEIRGGIHTDMLTPDSKYGAYLVFKRTQNFSGFNYPIQKATLYFGQIMEYTSPVLLGENWTPPPELGVAQPQRRADGWMEISLGHFHTSGNELYAEMSFSLMETEGEVTQKRGLIVHGIEIRREKSG</sequence>
<evidence type="ECO:0000313" key="3">
    <source>
        <dbReference type="Proteomes" id="UP000324705"/>
    </source>
</evidence>
<feature type="domain" description="F-box" evidence="1">
    <location>
        <begin position="1"/>
        <end position="44"/>
    </location>
</feature>
<dbReference type="PANTHER" id="PTHR32278">
    <property type="entry name" value="F-BOX DOMAIN-CONTAINING PROTEIN"/>
    <property type="match status" value="1"/>
</dbReference>
<dbReference type="InterPro" id="IPR001810">
    <property type="entry name" value="F-box_dom"/>
</dbReference>
<gene>
    <name evidence="2" type="ORF">TRITD_4Av1G209130</name>
</gene>
<dbReference type="InterPro" id="IPR036047">
    <property type="entry name" value="F-box-like_dom_sf"/>
</dbReference>
<proteinExistence type="predicted"/>